<evidence type="ECO:0000313" key="3">
    <source>
        <dbReference type="Proteomes" id="UP001163739"/>
    </source>
</evidence>
<organism evidence="2 3">
    <name type="scientific">Alkalimarinus alittae</name>
    <dbReference type="NCBI Taxonomy" id="2961619"/>
    <lineage>
        <taxon>Bacteria</taxon>
        <taxon>Pseudomonadati</taxon>
        <taxon>Pseudomonadota</taxon>
        <taxon>Gammaproteobacteria</taxon>
        <taxon>Alteromonadales</taxon>
        <taxon>Alteromonadaceae</taxon>
        <taxon>Alkalimarinus</taxon>
    </lineage>
</organism>
<keyword evidence="1" id="KW-0812">Transmembrane</keyword>
<evidence type="ECO:0008006" key="4">
    <source>
        <dbReference type="Google" id="ProtNLM"/>
    </source>
</evidence>
<dbReference type="RefSeq" id="WP_265047998.1">
    <property type="nucleotide sequence ID" value="NZ_CP100390.1"/>
</dbReference>
<feature type="transmembrane region" description="Helical" evidence="1">
    <location>
        <begin position="39"/>
        <end position="58"/>
    </location>
</feature>
<name>A0ABY6N359_9ALTE</name>
<evidence type="ECO:0000313" key="2">
    <source>
        <dbReference type="EMBL" id="UZE96513.1"/>
    </source>
</evidence>
<proteinExistence type="predicted"/>
<sequence>MHKHHKLSLIVEFTALFVLITSMVWIGQIKQAGAALVTWQLALPVVASFFVLAGFLSNMYFRWIDSAGGKSSLTQRNQIFFWLLALSLLSVWCFAVIKTFWNTTLDTI</sequence>
<gene>
    <name evidence="2" type="ORF">NKI27_01830</name>
</gene>
<feature type="transmembrane region" description="Helical" evidence="1">
    <location>
        <begin position="79"/>
        <end position="101"/>
    </location>
</feature>
<protein>
    <recommendedName>
        <fullName evidence="4">Transmembrane protein</fullName>
    </recommendedName>
</protein>
<evidence type="ECO:0000256" key="1">
    <source>
        <dbReference type="SAM" id="Phobius"/>
    </source>
</evidence>
<dbReference type="EMBL" id="CP100390">
    <property type="protein sequence ID" value="UZE96513.1"/>
    <property type="molecule type" value="Genomic_DNA"/>
</dbReference>
<keyword evidence="1" id="KW-0472">Membrane</keyword>
<accession>A0ABY6N359</accession>
<keyword evidence="3" id="KW-1185">Reference proteome</keyword>
<feature type="transmembrane region" description="Helical" evidence="1">
    <location>
        <begin position="7"/>
        <end position="27"/>
    </location>
</feature>
<dbReference type="Proteomes" id="UP001163739">
    <property type="component" value="Chromosome"/>
</dbReference>
<keyword evidence="1" id="KW-1133">Transmembrane helix</keyword>
<reference evidence="2" key="1">
    <citation type="submission" date="2022-06" db="EMBL/GenBank/DDBJ databases">
        <title>Alkalimarinus sp. nov., isolated from gut of a Alitta virens.</title>
        <authorList>
            <person name="Yang A.I."/>
            <person name="Shin N.-R."/>
        </authorList>
    </citation>
    <scope>NUCLEOTIDE SEQUENCE</scope>
    <source>
        <strain evidence="2">A2M4</strain>
    </source>
</reference>